<proteinExistence type="predicted"/>
<reference evidence="2" key="1">
    <citation type="submission" date="2020-04" db="EMBL/GenBank/DDBJ databases">
        <title>Phage recombination drives evolution of spore-forming Bacilli.</title>
        <authorList>
            <person name="Dragos A."/>
            <person name="Kovacs A.T."/>
        </authorList>
    </citation>
    <scope>NUCLEOTIDE SEQUENCE</scope>
    <source>
        <strain evidence="2">168</strain>
    </source>
</reference>
<gene>
    <name evidence="1" type="ORF">HIR78_11485</name>
    <name evidence="2" type="ORF">HIR78_12830</name>
</gene>
<organism evidence="2">
    <name type="scientific">Bacillus subtilis (strain 168)</name>
    <dbReference type="NCBI Taxonomy" id="224308"/>
    <lineage>
        <taxon>Bacteria</taxon>
        <taxon>Bacillati</taxon>
        <taxon>Bacillota</taxon>
        <taxon>Bacilli</taxon>
        <taxon>Bacillales</taxon>
        <taxon>Bacillaceae</taxon>
        <taxon>Bacillus</taxon>
    </lineage>
</organism>
<dbReference type="EMBL" id="CP052842">
    <property type="protein sequence ID" value="QJP88612.1"/>
    <property type="molecule type" value="Genomic_DNA"/>
</dbReference>
<dbReference type="AlphaFoldDB" id="A0A6M4JHZ1"/>
<sequence length="405" mass="44825">MSSSKYVGQLKQNNIQINSLRGSNDRAEKHMLEHEQALTEKTNLFMEYQQNELKKHTDDKSNPHLVTKEQVGLGNVLNNVQATKEEFDEHLNDTLNPHSVTKSQVGLANVLNEKQATKTEFDQHAQDTIIHITASERTTWNAAESNSKKYTDAHSQNTNNPHKVTAIQVGLGNLTNDKQATKLEFDAHIKDNERHITSTERSKWNSAQLTKISSDDGQPLVSITSDFHSELLNSPTLTYFGYDKAALEAPPSNGRGFWTCSADKLYGQAIVLTNDNKTYRKSLINGAWSSWERLISSSEIDNVPWLSVTYKNGAKTGSRPLQYRKVAGTLQLSGHVVTNRDVVFASIPTEFSPTQGAVKSVEVSGTFGRSKLFVNSNGDLQLSGVSADNSAAITGYYIDVVVPLN</sequence>
<protein>
    <submittedName>
        <fullName evidence="2">Uncharacterized protein</fullName>
    </submittedName>
</protein>
<dbReference type="KEGG" id="bsu:BSU21250"/>
<evidence type="ECO:0000313" key="1">
    <source>
        <dbReference type="EMBL" id="QJP88612.1"/>
    </source>
</evidence>
<dbReference type="OrthoDB" id="2897555at2"/>
<accession>A0A6M4JHZ1</accession>
<evidence type="ECO:0000313" key="2">
    <source>
        <dbReference type="EMBL" id="QJP88851.1"/>
    </source>
</evidence>
<name>A0A6M4JHZ1_BACSU</name>
<dbReference type="EMBL" id="CP052842">
    <property type="protein sequence ID" value="QJP88851.1"/>
    <property type="molecule type" value="Genomic_DNA"/>
</dbReference>
<dbReference type="RefSeq" id="WP_004399226.1">
    <property type="nucleotide sequence ID" value="NC_000964.3"/>
</dbReference>
<dbReference type="SMR" id="A0A6M4JHZ1"/>